<evidence type="ECO:0000313" key="3">
    <source>
        <dbReference type="EMBL" id="TDO23376.1"/>
    </source>
</evidence>
<evidence type="ECO:0000256" key="1">
    <source>
        <dbReference type="SAM" id="Phobius"/>
    </source>
</evidence>
<evidence type="ECO:0000259" key="2">
    <source>
        <dbReference type="Pfam" id="PF18962"/>
    </source>
</evidence>
<dbReference type="Proteomes" id="UP000295741">
    <property type="component" value="Unassembled WGS sequence"/>
</dbReference>
<reference evidence="3 4" key="1">
    <citation type="submission" date="2019-03" db="EMBL/GenBank/DDBJ databases">
        <title>Genomic Encyclopedia of Archaeal and Bacterial Type Strains, Phase II (KMG-II): from individual species to whole genera.</title>
        <authorList>
            <person name="Goeker M."/>
        </authorList>
    </citation>
    <scope>NUCLEOTIDE SEQUENCE [LARGE SCALE GENOMIC DNA]</scope>
    <source>
        <strain evidence="3 4">DSM 28323</strain>
    </source>
</reference>
<dbReference type="Pfam" id="PF18962">
    <property type="entry name" value="Por_Secre_tail"/>
    <property type="match status" value="1"/>
</dbReference>
<evidence type="ECO:0000313" key="4">
    <source>
        <dbReference type="Proteomes" id="UP000295741"/>
    </source>
</evidence>
<dbReference type="NCBIfam" id="TIGR04183">
    <property type="entry name" value="Por_Secre_tail"/>
    <property type="match status" value="1"/>
</dbReference>
<organism evidence="3 4">
    <name type="scientific">Sediminibacterium goheungense</name>
    <dbReference type="NCBI Taxonomy" id="1086393"/>
    <lineage>
        <taxon>Bacteria</taxon>
        <taxon>Pseudomonadati</taxon>
        <taxon>Bacteroidota</taxon>
        <taxon>Chitinophagia</taxon>
        <taxon>Chitinophagales</taxon>
        <taxon>Chitinophagaceae</taxon>
        <taxon>Sediminibacterium</taxon>
    </lineage>
</organism>
<comment type="caution">
    <text evidence="3">The sequence shown here is derived from an EMBL/GenBank/DDBJ whole genome shotgun (WGS) entry which is preliminary data.</text>
</comment>
<protein>
    <submittedName>
        <fullName evidence="3">Putative secreted protein (Por secretion system target)</fullName>
    </submittedName>
</protein>
<accession>A0A4R6IMZ3</accession>
<feature type="domain" description="Secretion system C-terminal sorting" evidence="2">
    <location>
        <begin position="1636"/>
        <end position="1705"/>
    </location>
</feature>
<keyword evidence="1" id="KW-0812">Transmembrane</keyword>
<dbReference type="EMBL" id="SNWP01000017">
    <property type="protein sequence ID" value="TDO23376.1"/>
    <property type="molecule type" value="Genomic_DNA"/>
</dbReference>
<keyword evidence="1" id="KW-0472">Membrane</keyword>
<keyword evidence="4" id="KW-1185">Reference proteome</keyword>
<sequence length="1712" mass="189555">MNFYVVGSTVNDWMFSGLRFKLKTRFMLRILFHIFLFVSSILSLKGQFTPLSYTQTGSFIHQNFNGLPSSGSLSLAGKGPHSLSNSSVITTGLEGWYILQVAGSQTNTNFSASTGSATGSGVYSYGTGSNRALGSIASGTGIYAFGLVLKNETGLILNRIQMRFLATQWRKGGSGNKNNWVFGYQAGNADNLLSDTLKPKPTLNIYSLHTSSGAATLNGHLVQNQIWIEDSLTDISWLPGQVLRLQWSDTDETGSDDGMAVDDFSLLAFQQTGAPEIQQIKTDSIGSNNVVMSAYINDQLLATTVKVLIDTTADLQNATPLKEVIPSMIEQGSGHTRVIATAAALLPAKKYYYRFIAQNQQATICSPIQYFTTKPALPVIRTDSLVQTGPYECRIYVSIPDNGGAPILEKGICWGTDALPLVSHNTLLIANEDPFFSANLYQLPSGSKLYFRSYCRNAAGISYGNTVSWFTPTSVLHFSRRGNDRTNKDTIIYEITFKEKVNGIQATDFYIASNQPTSAKIITVTAQNLVWKISIETGNTDGIITPVFKPADHPEPSVLNVPYEANAIMIDKTGPVIRSLQIENRPYKSGDTVWVMIETKPEKGLLNFLNGNLAGYPLQQFAGIHDSLWKTYCIIRNNGKEVKAEENILVSLILTDETGNQNTENQFIIQQSNDAIDLTRPSIDRISVPDKKIYKAGDILFFSIRFSEPVMTDSTHGSPVLAVTVGTRIKNPFLYRIIHDSIFIFCYTVQPDDLDMDGIRVANTITLNNSIITDKAGNLLVNTIANAGIFSEIKIDAVAPVITNVLTPVGRTYGLGDTLYFSIFVSKPLAISSQAPSPWLEITVGNTIHRTKYITGSSTMLRFYWPIQEGVSDKDGLNMANQLFNVENMKDSSGNSLLPALKNIGNLSQVFVDGISPYFRDTVSVIDVCKNSFSTLVHALQIHNAEQGENIQWSMIEGPLKGQIEGFPFSTRWNATSQPPSHVFYSPKPNTGGTDECVLQVSDGIHTIQKRIRFQINDPIKGNTISSDQIICAGFTAQPLRGALLTGGNGVYHFSWQSDNNNQIYQQAEGIHNKEIYQPLPLQSSRKFRRIVSSGNCTDTSSPIHIQVRTNGLWLGNQSNQWNAGGNWCGGIVPDNQTDVQINTSSQKNIIEINDTGRCRSLHVDSTALLLLNAPFIFSGTLSGNNAIDATNGTLISAGREKQLLHTSIFIHKTIARLLVSSIDLTLNDTLFINDYFAVQKGIFQTNNLLVLNPNASNHANASDIQLKGDILLRHIFHGRAKERFIHHPFKKNLLNYNPENPALLQEKDIVYFQSGLPVADSIFILNNEMPVNLNMPDFIWQGITTNHLQWKPGNGILFSKPGHSDMNNRSLTMHVKSELNTGNIDTELFINNDSNYVLTGNPYMSTINSKYIIRSEGIGNYYWIWDTGLAEKGAYLAKNFSANNSIQPMEGFMVKAIAGKPLVLSYTEQAKLLNILLDSLEGELENTYQISIDLLKDNIIHDKLQILDVDSARTRYDATDAEKIMNPESNLYSLSADTIPLSVDARWLTNRTYIPLGIDSKTKGEFTISFSRVSIKPGIHLELHDFFTGSKIKIDSNHSYKFHITGDPASWGRNRFVIRYPSTPEPIQEILSLQLYPVPAIQTLMIVVQAKEKAINTILIKNMQGQVLLSRSMGEQQDFTQQISIARLLKGHYIVEVHAGKYVIAKPFIKL</sequence>
<keyword evidence="1" id="KW-1133">Transmembrane helix</keyword>
<proteinExistence type="predicted"/>
<dbReference type="InterPro" id="IPR026444">
    <property type="entry name" value="Secre_tail"/>
</dbReference>
<feature type="transmembrane region" description="Helical" evidence="1">
    <location>
        <begin position="26"/>
        <end position="44"/>
    </location>
</feature>
<gene>
    <name evidence="3" type="ORF">BC659_3381</name>
</gene>
<name>A0A4R6IMZ3_9BACT</name>
<dbReference type="OrthoDB" id="614838at2"/>